<feature type="compositionally biased region" description="Pro residues" evidence="1">
    <location>
        <begin position="416"/>
        <end position="459"/>
    </location>
</feature>
<protein>
    <submittedName>
        <fullName evidence="3">Uncharacterized protein</fullName>
    </submittedName>
</protein>
<sequence>MHALVAAILCAAVATADDLFACVDSTSWGRAENAKHGCAWVASKPLLRCSTNVKSTAGETSIEACPATCDACPGAACDDWCEDVDSPWSEKCAWSTCKACEDCDDIVPCADSTTWARKQNSKHTCGWVAGKPSARCAVKFISADGTTSSVACPVACDTCPGEEEEDGDGCADDDDWFAGSKTFRKCAWVAKAPASRCADKFQSNAGVTAIEACPAACDACPEEEEDEEVDGDEEADGDEEGGDGCADDGEWHQGTKEDRTCEWVAAAPDHLCSDEVKSEDGVAASEACPATCGTCPETTYAPTPAPTPEPTQKPTPAPTHAPSEEPCEADTSELEEALEVCEDSLEACAENTLLLLNCPEGHSCASGEPEKCADDEYVKQLRCAACPKGFTCDGDVRTGCAAPFIVLDNECVAPPSAAPTPEPTPATPAPTYEPTPAPSPEPTPEPTPAPTGSPTYKPTPAPTSWSYSYSYEETLEEGSEFFGMDQEYHDSLGCAGIYTKKKCDEDPLGCSWDGKRCVDASPGEFGEGDADFEGEASGPSCDGERGTDSASWSLKDDPTKTCKWVGRDSEKRCRKKDAAGARAHTECVRACESCPSGPNACEDDPSWHHVNKKGKKVDCLSVARNPDRRCGLDGAEAACPASCGAC</sequence>
<gene>
    <name evidence="3" type="ORF">SO694_00072115</name>
</gene>
<feature type="region of interest" description="Disordered" evidence="1">
    <location>
        <begin position="303"/>
        <end position="332"/>
    </location>
</feature>
<dbReference type="Proteomes" id="UP001363151">
    <property type="component" value="Unassembled WGS sequence"/>
</dbReference>
<feature type="region of interest" description="Disordered" evidence="1">
    <location>
        <begin position="415"/>
        <end position="459"/>
    </location>
</feature>
<feature type="compositionally biased region" description="Acidic residues" evidence="1">
    <location>
        <begin position="221"/>
        <end position="248"/>
    </location>
</feature>
<feature type="compositionally biased region" description="Pro residues" evidence="1">
    <location>
        <begin position="303"/>
        <end position="319"/>
    </location>
</feature>
<feature type="chain" id="PRO_5046772835" evidence="2">
    <location>
        <begin position="17"/>
        <end position="646"/>
    </location>
</feature>
<feature type="signal peptide" evidence="2">
    <location>
        <begin position="1"/>
        <end position="16"/>
    </location>
</feature>
<dbReference type="EMBL" id="JBBJCI010000416">
    <property type="protein sequence ID" value="KAK7231397.1"/>
    <property type="molecule type" value="Genomic_DNA"/>
</dbReference>
<keyword evidence="4" id="KW-1185">Reference proteome</keyword>
<organism evidence="3 4">
    <name type="scientific">Aureococcus anophagefferens</name>
    <name type="common">Harmful bloom alga</name>
    <dbReference type="NCBI Taxonomy" id="44056"/>
    <lineage>
        <taxon>Eukaryota</taxon>
        <taxon>Sar</taxon>
        <taxon>Stramenopiles</taxon>
        <taxon>Ochrophyta</taxon>
        <taxon>Pelagophyceae</taxon>
        <taxon>Pelagomonadales</taxon>
        <taxon>Pelagomonadaceae</taxon>
        <taxon>Aureococcus</taxon>
    </lineage>
</organism>
<feature type="region of interest" description="Disordered" evidence="1">
    <location>
        <begin position="221"/>
        <end position="257"/>
    </location>
</feature>
<proteinExistence type="predicted"/>
<evidence type="ECO:0000256" key="2">
    <source>
        <dbReference type="SAM" id="SignalP"/>
    </source>
</evidence>
<evidence type="ECO:0000313" key="4">
    <source>
        <dbReference type="Proteomes" id="UP001363151"/>
    </source>
</evidence>
<keyword evidence="2" id="KW-0732">Signal</keyword>
<name>A0ABR1FII9_AURAN</name>
<comment type="caution">
    <text evidence="3">The sequence shown here is derived from an EMBL/GenBank/DDBJ whole genome shotgun (WGS) entry which is preliminary data.</text>
</comment>
<reference evidence="3 4" key="1">
    <citation type="submission" date="2024-03" db="EMBL/GenBank/DDBJ databases">
        <title>Aureococcus anophagefferens CCMP1851 and Kratosvirus quantuckense: Draft genome of a second virus-susceptible host strain in the model system.</title>
        <authorList>
            <person name="Chase E."/>
            <person name="Truchon A.R."/>
            <person name="Schepens W."/>
            <person name="Wilhelm S.W."/>
        </authorList>
    </citation>
    <scope>NUCLEOTIDE SEQUENCE [LARGE SCALE GENOMIC DNA]</scope>
    <source>
        <strain evidence="3 4">CCMP1851</strain>
    </source>
</reference>
<feature type="region of interest" description="Disordered" evidence="1">
    <location>
        <begin position="526"/>
        <end position="553"/>
    </location>
</feature>
<dbReference type="PRINTS" id="PR01217">
    <property type="entry name" value="PRICHEXTENSN"/>
</dbReference>
<evidence type="ECO:0000256" key="1">
    <source>
        <dbReference type="SAM" id="MobiDB-lite"/>
    </source>
</evidence>
<evidence type="ECO:0000313" key="3">
    <source>
        <dbReference type="EMBL" id="KAK7231397.1"/>
    </source>
</evidence>
<accession>A0ABR1FII9</accession>